<sequence>MLVEPVQLEWGPETWDAWRPEEISKLLAGVDARWCVVGGWALDLFRGHQTRAHEDLEIATPLWDFDVLRERLSAYEFFVAGREGFWPVDGAGGAYFEYQQTMVRDPANGKWRVDVMRCPDNRAHWICALDRAIHRPYDESIAHTPDGIPYLRPELVLLFKGLQTRPKDQADFEATAPLLDAGARSWLASALTETKGSDHPWITSLD</sequence>
<comment type="caution">
    <text evidence="1">The sequence shown here is derived from an EMBL/GenBank/DDBJ whole genome shotgun (WGS) entry which is preliminary data.</text>
</comment>
<proteinExistence type="predicted"/>
<evidence type="ECO:0000313" key="2">
    <source>
        <dbReference type="Proteomes" id="UP000293342"/>
    </source>
</evidence>
<dbReference type="AlphaFoldDB" id="A0A4R0JXS7"/>
<dbReference type="Gene3D" id="3.30.460.40">
    <property type="match status" value="1"/>
</dbReference>
<dbReference type="Pfam" id="PF10706">
    <property type="entry name" value="Aminoglyc_resit"/>
    <property type="match status" value="1"/>
</dbReference>
<organism evidence="1 2">
    <name type="scientific">Kribbella capetownensis</name>
    <dbReference type="NCBI Taxonomy" id="1572659"/>
    <lineage>
        <taxon>Bacteria</taxon>
        <taxon>Bacillati</taxon>
        <taxon>Actinomycetota</taxon>
        <taxon>Actinomycetes</taxon>
        <taxon>Propionibacteriales</taxon>
        <taxon>Kribbellaceae</taxon>
        <taxon>Kribbella</taxon>
    </lineage>
</organism>
<name>A0A4R0JXS7_9ACTN</name>
<dbReference type="Proteomes" id="UP000293342">
    <property type="component" value="Unassembled WGS sequence"/>
</dbReference>
<dbReference type="InterPro" id="IPR043519">
    <property type="entry name" value="NT_sf"/>
</dbReference>
<evidence type="ECO:0000313" key="1">
    <source>
        <dbReference type="EMBL" id="TCC51054.1"/>
    </source>
</evidence>
<dbReference type="SUPFAM" id="SSF81301">
    <property type="entry name" value="Nucleotidyltransferase"/>
    <property type="match status" value="1"/>
</dbReference>
<gene>
    <name evidence="1" type="ORF">E0H75_12990</name>
</gene>
<dbReference type="InterPro" id="IPR019646">
    <property type="entry name" value="Aminoglyc_AdlTrfase"/>
</dbReference>
<evidence type="ECO:0008006" key="3">
    <source>
        <dbReference type="Google" id="ProtNLM"/>
    </source>
</evidence>
<protein>
    <recommendedName>
        <fullName evidence="3">Amino acid transporter</fullName>
    </recommendedName>
</protein>
<accession>A0A4R0JXS7</accession>
<reference evidence="1 2" key="1">
    <citation type="submission" date="2019-02" db="EMBL/GenBank/DDBJ databases">
        <title>Kribbella capetownensis sp. nov. and Kribbella speibonae sp. nov., isolated from soil.</title>
        <authorList>
            <person name="Curtis S.M."/>
            <person name="Norton I."/>
            <person name="Everest G.J."/>
            <person name="Meyers P.R."/>
        </authorList>
    </citation>
    <scope>NUCLEOTIDE SEQUENCE [LARGE SCALE GENOMIC DNA]</scope>
    <source>
        <strain evidence="1 2">YM53</strain>
    </source>
</reference>
<dbReference type="EMBL" id="SJKD01000002">
    <property type="protein sequence ID" value="TCC51054.1"/>
    <property type="molecule type" value="Genomic_DNA"/>
</dbReference>
<keyword evidence="2" id="KW-1185">Reference proteome</keyword>
<dbReference type="RefSeq" id="WP_131513746.1">
    <property type="nucleotide sequence ID" value="NZ_SJKD01000002.1"/>
</dbReference>
<dbReference type="OrthoDB" id="9800567at2"/>